<reference evidence="3" key="2">
    <citation type="submission" date="2015-01" db="EMBL/GenBank/DDBJ databases">
        <title>Evolutionary Origins and Diversification of the Mycorrhizal Mutualists.</title>
        <authorList>
            <consortium name="DOE Joint Genome Institute"/>
            <consortium name="Mycorrhizal Genomics Consortium"/>
            <person name="Kohler A."/>
            <person name="Kuo A."/>
            <person name="Nagy L.G."/>
            <person name="Floudas D."/>
            <person name="Copeland A."/>
            <person name="Barry K.W."/>
            <person name="Cichocki N."/>
            <person name="Veneault-Fourrey C."/>
            <person name="LaButti K."/>
            <person name="Lindquist E.A."/>
            <person name="Lipzen A."/>
            <person name="Lundell T."/>
            <person name="Morin E."/>
            <person name="Murat C."/>
            <person name="Riley R."/>
            <person name="Ohm R."/>
            <person name="Sun H."/>
            <person name="Tunlid A."/>
            <person name="Henrissat B."/>
            <person name="Grigoriev I.V."/>
            <person name="Hibbett D.S."/>
            <person name="Martin F."/>
        </authorList>
    </citation>
    <scope>NUCLEOTIDE SEQUENCE [LARGE SCALE GENOMIC DNA]</scope>
    <source>
        <strain evidence="3">UH-Slu-Lm8-n1</strain>
    </source>
</reference>
<proteinExistence type="predicted"/>
<evidence type="ECO:0000313" key="3">
    <source>
        <dbReference type="Proteomes" id="UP000054485"/>
    </source>
</evidence>
<gene>
    <name evidence="2" type="ORF">CY34DRAFT_97328</name>
</gene>
<dbReference type="OrthoDB" id="2158839at2759"/>
<accession>A0A0D0AS07</accession>
<reference evidence="2 3" key="1">
    <citation type="submission" date="2014-04" db="EMBL/GenBank/DDBJ databases">
        <authorList>
            <consortium name="DOE Joint Genome Institute"/>
            <person name="Kuo A."/>
            <person name="Ruytinx J."/>
            <person name="Rineau F."/>
            <person name="Colpaert J."/>
            <person name="Kohler A."/>
            <person name="Nagy L.G."/>
            <person name="Floudas D."/>
            <person name="Copeland A."/>
            <person name="Barry K.W."/>
            <person name="Cichocki N."/>
            <person name="Veneault-Fourrey C."/>
            <person name="LaButti K."/>
            <person name="Lindquist E.A."/>
            <person name="Lipzen A."/>
            <person name="Lundell T."/>
            <person name="Morin E."/>
            <person name="Murat C."/>
            <person name="Sun H."/>
            <person name="Tunlid A."/>
            <person name="Henrissat B."/>
            <person name="Grigoriev I.V."/>
            <person name="Hibbett D.S."/>
            <person name="Martin F."/>
            <person name="Nordberg H.P."/>
            <person name="Cantor M.N."/>
            <person name="Hua S.X."/>
        </authorList>
    </citation>
    <scope>NUCLEOTIDE SEQUENCE [LARGE SCALE GENOMIC DNA]</scope>
    <source>
        <strain evidence="2 3">UH-Slu-Lm8-n1</strain>
    </source>
</reference>
<protein>
    <submittedName>
        <fullName evidence="2">Uncharacterized protein</fullName>
    </submittedName>
</protein>
<feature type="non-terminal residue" evidence="2">
    <location>
        <position position="1"/>
    </location>
</feature>
<sequence length="128" mass="14121">SKRSQSPRNRRRSASPGTSKRHSTSRNARSANQRMGFPEGAHSSRSSAVCAVCLGKHSHSFIECSNERLWNSAHPALATRVNKHSNKPLCVDWQRSRSCTSRSHDERHVCSGCLATSHGAQNCPRAQT</sequence>
<dbReference type="Proteomes" id="UP000054485">
    <property type="component" value="Unassembled WGS sequence"/>
</dbReference>
<dbReference type="HOGENOM" id="CLU_131643_0_0_1"/>
<evidence type="ECO:0000313" key="2">
    <source>
        <dbReference type="EMBL" id="KIK34773.1"/>
    </source>
</evidence>
<name>A0A0D0AS07_9AGAM</name>
<feature type="region of interest" description="Disordered" evidence="1">
    <location>
        <begin position="1"/>
        <end position="43"/>
    </location>
</feature>
<dbReference type="EMBL" id="KN835705">
    <property type="protein sequence ID" value="KIK34773.1"/>
    <property type="molecule type" value="Genomic_DNA"/>
</dbReference>
<dbReference type="InParanoid" id="A0A0D0AS07"/>
<feature type="compositionally biased region" description="Basic residues" evidence="1">
    <location>
        <begin position="1"/>
        <end position="24"/>
    </location>
</feature>
<dbReference type="AlphaFoldDB" id="A0A0D0AS07"/>
<evidence type="ECO:0000256" key="1">
    <source>
        <dbReference type="SAM" id="MobiDB-lite"/>
    </source>
</evidence>
<keyword evidence="3" id="KW-1185">Reference proteome</keyword>
<organism evidence="2 3">
    <name type="scientific">Suillus luteus UH-Slu-Lm8-n1</name>
    <dbReference type="NCBI Taxonomy" id="930992"/>
    <lineage>
        <taxon>Eukaryota</taxon>
        <taxon>Fungi</taxon>
        <taxon>Dikarya</taxon>
        <taxon>Basidiomycota</taxon>
        <taxon>Agaricomycotina</taxon>
        <taxon>Agaricomycetes</taxon>
        <taxon>Agaricomycetidae</taxon>
        <taxon>Boletales</taxon>
        <taxon>Suillineae</taxon>
        <taxon>Suillaceae</taxon>
        <taxon>Suillus</taxon>
    </lineage>
</organism>